<dbReference type="Gene3D" id="3.40.800.10">
    <property type="entry name" value="Ureohydrolase domain"/>
    <property type="match status" value="1"/>
</dbReference>
<dbReference type="SUPFAM" id="SSF52768">
    <property type="entry name" value="Arginase/deacetylase"/>
    <property type="match status" value="1"/>
</dbReference>
<evidence type="ECO:0000256" key="1">
    <source>
        <dbReference type="ARBA" id="ARBA00022723"/>
    </source>
</evidence>
<comment type="caution">
    <text evidence="5">The sequence shown here is derived from an EMBL/GenBank/DDBJ whole genome shotgun (WGS) entry which is preliminary data.</text>
</comment>
<reference evidence="5 6" key="1">
    <citation type="submission" date="2020-07" db="EMBL/GenBank/DDBJ databases">
        <title>Sequencing the genomes of 1000 actinobacteria strains.</title>
        <authorList>
            <person name="Klenk H.-P."/>
        </authorList>
    </citation>
    <scope>NUCLEOTIDE SEQUENCE [LARGE SCALE GENOMIC DNA]</scope>
    <source>
        <strain evidence="5 6">DSM 27576</strain>
    </source>
</reference>
<evidence type="ECO:0000256" key="2">
    <source>
        <dbReference type="ARBA" id="ARBA00022801"/>
    </source>
</evidence>
<dbReference type="CDD" id="cd09999">
    <property type="entry name" value="Arginase-like_1"/>
    <property type="match status" value="1"/>
</dbReference>
<dbReference type="InterPro" id="IPR006035">
    <property type="entry name" value="Ureohydrolase"/>
</dbReference>
<dbReference type="PROSITE" id="PS51409">
    <property type="entry name" value="ARGINASE_2"/>
    <property type="match status" value="1"/>
</dbReference>
<dbReference type="EMBL" id="JACGWY010000002">
    <property type="protein sequence ID" value="MBA8816580.1"/>
    <property type="molecule type" value="Genomic_DNA"/>
</dbReference>
<gene>
    <name evidence="5" type="ORF">FHX48_001653</name>
</gene>
<protein>
    <submittedName>
        <fullName evidence="5">Arginase</fullName>
        <ecNumber evidence="5">3.5.3.1</ecNumber>
    </submittedName>
</protein>
<dbReference type="GO" id="GO:0030145">
    <property type="term" value="F:manganese ion binding"/>
    <property type="evidence" value="ECO:0007669"/>
    <property type="project" value="TreeGrafter"/>
</dbReference>
<dbReference type="InterPro" id="IPR023696">
    <property type="entry name" value="Ureohydrolase_dom_sf"/>
</dbReference>
<evidence type="ECO:0000313" key="5">
    <source>
        <dbReference type="EMBL" id="MBA8816580.1"/>
    </source>
</evidence>
<dbReference type="Proteomes" id="UP000526083">
    <property type="component" value="Unassembled WGS sequence"/>
</dbReference>
<dbReference type="GO" id="GO:0004053">
    <property type="term" value="F:arginase activity"/>
    <property type="evidence" value="ECO:0007669"/>
    <property type="project" value="UniProtKB-EC"/>
</dbReference>
<keyword evidence="1" id="KW-0479">Metal-binding</keyword>
<keyword evidence="6" id="KW-1185">Reference proteome</keyword>
<accession>A0A7W3JPE2</accession>
<dbReference type="RefSeq" id="WP_167047175.1">
    <property type="nucleotide sequence ID" value="NZ_JAAOZB010000001.1"/>
</dbReference>
<evidence type="ECO:0000313" key="6">
    <source>
        <dbReference type="Proteomes" id="UP000526083"/>
    </source>
</evidence>
<dbReference type="GO" id="GO:0005829">
    <property type="term" value="C:cytosol"/>
    <property type="evidence" value="ECO:0007669"/>
    <property type="project" value="TreeGrafter"/>
</dbReference>
<evidence type="ECO:0000256" key="4">
    <source>
        <dbReference type="PROSITE-ProRule" id="PRU00742"/>
    </source>
</evidence>
<sequence length="267" mass="27276">MAHFIVVPQWQGSSSARAMQLTDGALAIAGDLPRAACTLIDVPAEAGEEQGTGVRRYSTLERVRALVAQAAGDNEQVVVVGGDSSVALGALEALADAETAVLWLGAHPALHSPDTSPTSALHEMTLRCALGEGAPGLAADPNSISAGRVVLAGARDFDVAEQVIADELNIRSLSVDELADVPTALRSTGASKLYIHVDLDVLDPAAISGLSRPVPFGAVPEMLVSTIRAARAELPLIGASIAEFSPASPAAAEDDLSVVLRVIGALA</sequence>
<keyword evidence="3" id="KW-0464">Manganese</keyword>
<proteinExistence type="inferred from homology"/>
<organism evidence="5 6">
    <name type="scientific">Microbacterium halimionae</name>
    <dbReference type="NCBI Taxonomy" id="1526413"/>
    <lineage>
        <taxon>Bacteria</taxon>
        <taxon>Bacillati</taxon>
        <taxon>Actinomycetota</taxon>
        <taxon>Actinomycetes</taxon>
        <taxon>Micrococcales</taxon>
        <taxon>Microbacteriaceae</taxon>
        <taxon>Microbacterium</taxon>
    </lineage>
</organism>
<dbReference type="PANTHER" id="PTHR43782">
    <property type="entry name" value="ARGINASE"/>
    <property type="match status" value="1"/>
</dbReference>
<dbReference type="PANTHER" id="PTHR43782:SF3">
    <property type="entry name" value="ARGINASE"/>
    <property type="match status" value="1"/>
</dbReference>
<name>A0A7W3JPE2_9MICO</name>
<comment type="similarity">
    <text evidence="4">Belongs to the arginase family.</text>
</comment>
<dbReference type="Pfam" id="PF00491">
    <property type="entry name" value="Arginase"/>
    <property type="match status" value="1"/>
</dbReference>
<dbReference type="AlphaFoldDB" id="A0A7W3JPE2"/>
<keyword evidence="2 5" id="KW-0378">Hydrolase</keyword>
<dbReference type="EC" id="3.5.3.1" evidence="5"/>
<evidence type="ECO:0000256" key="3">
    <source>
        <dbReference type="ARBA" id="ARBA00023211"/>
    </source>
</evidence>